<evidence type="ECO:0000313" key="2">
    <source>
        <dbReference type="EMBL" id="MBS7661169.1"/>
    </source>
</evidence>
<sequence length="475" mass="53539">MNARSRWKPGTPRTLAGASLLATLLAGCAGLAPPGGGAAGCSALFAQLQQATREHRDAQYQRLADWPGLRSDRLRASLGADARTAEQRRLWAQRLATHDAEASQVEIAQLAPAQRHIWRSDERQQALDSCRSAQVRRLSEDPHAFSDAAAAARVPDDYHDWARMLGLNPLFKPVFGWGVAAWQRAAARARMPEDGPQWLSYAPLRQASPTQPVRLQPDALGLPQADGAGLDALFARHAPRLRIEQASRSDRIGSPYFAVDGARRFNAQQPRLYRHSGWSRINGRWHLQLVYQLWFDRRPKPHALDLYGGELDGLLWRVTLDARGNALLYDSIHPCGCWHGFYLPRHSPLRFRQPPNEESRLARRLGLDGTQAPTLWLSAGTHHLVWVDERRSPYPALHYRQDALDQLRRLPHPGGRRSLYASDGMVPGSQRLERWLLWPSGVPSPGAMRQWGRHATAFIGRAHFDDPHLLQRYFH</sequence>
<dbReference type="PROSITE" id="PS51257">
    <property type="entry name" value="PROKAR_LIPOPROTEIN"/>
    <property type="match status" value="1"/>
</dbReference>
<name>A0ABS5PZ72_9PSED</name>
<dbReference type="RefSeq" id="WP_213638509.1">
    <property type="nucleotide sequence ID" value="NZ_JADPMV010000001.1"/>
</dbReference>
<evidence type="ECO:0000256" key="1">
    <source>
        <dbReference type="SAM" id="SignalP"/>
    </source>
</evidence>
<gene>
    <name evidence="2" type="ORF">I0D00_04315</name>
</gene>
<proteinExistence type="predicted"/>
<evidence type="ECO:0000313" key="3">
    <source>
        <dbReference type="Proteomes" id="UP001196601"/>
    </source>
</evidence>
<feature type="signal peptide" evidence="1">
    <location>
        <begin position="1"/>
        <end position="31"/>
    </location>
</feature>
<dbReference type="Proteomes" id="UP001196601">
    <property type="component" value="Unassembled WGS sequence"/>
</dbReference>
<keyword evidence="3" id="KW-1185">Reference proteome</keyword>
<accession>A0ABS5PZ72</accession>
<dbReference type="EMBL" id="JADPMV010000001">
    <property type="protein sequence ID" value="MBS7661169.1"/>
    <property type="molecule type" value="Genomic_DNA"/>
</dbReference>
<reference evidence="2 3" key="1">
    <citation type="journal article" date="2021" name="Syst. Appl. Microbiol.">
        <title>Pseudomonas lalucatii sp. nov. isolated from Vallgornera, a karstic cave in Mallorca, Western Mediterranean.</title>
        <authorList>
            <person name="Busquets A."/>
            <person name="Mulet M."/>
            <person name="Gomila M."/>
            <person name="Garcia-Valdes E."/>
        </authorList>
    </citation>
    <scope>NUCLEOTIDE SEQUENCE [LARGE SCALE GENOMIC DNA]</scope>
    <source>
        <strain evidence="2 3">R1b54</strain>
    </source>
</reference>
<keyword evidence="1" id="KW-0732">Signal</keyword>
<protein>
    <submittedName>
        <fullName evidence="2">Uncharacterized protein</fullName>
    </submittedName>
</protein>
<feature type="chain" id="PRO_5046189369" evidence="1">
    <location>
        <begin position="32"/>
        <end position="475"/>
    </location>
</feature>
<organism evidence="2 3">
    <name type="scientific">Pseudomonas lalucatii</name>
    <dbReference type="NCBI Taxonomy" id="1424203"/>
    <lineage>
        <taxon>Bacteria</taxon>
        <taxon>Pseudomonadati</taxon>
        <taxon>Pseudomonadota</taxon>
        <taxon>Gammaproteobacteria</taxon>
        <taxon>Pseudomonadales</taxon>
        <taxon>Pseudomonadaceae</taxon>
        <taxon>Pseudomonas</taxon>
    </lineage>
</organism>
<comment type="caution">
    <text evidence="2">The sequence shown here is derived from an EMBL/GenBank/DDBJ whole genome shotgun (WGS) entry which is preliminary data.</text>
</comment>